<evidence type="ECO:0000256" key="3">
    <source>
        <dbReference type="ARBA" id="ARBA00022741"/>
    </source>
</evidence>
<dbReference type="Proteomes" id="UP000462362">
    <property type="component" value="Unassembled WGS sequence"/>
</dbReference>
<comment type="cofactor">
    <cofactor evidence="9">
        <name>Zn(2+)</name>
        <dbReference type="ChEBI" id="CHEBI:29105"/>
    </cofactor>
    <text evidence="9">Binds 1 zinc ion.</text>
</comment>
<dbReference type="AlphaFoldDB" id="A0A6I3SAV0"/>
<dbReference type="Pfam" id="PF22811">
    <property type="entry name" value="Zn_ribbon_NrdR"/>
    <property type="match status" value="1"/>
</dbReference>
<keyword evidence="9" id="KW-0862">Zinc</keyword>
<dbReference type="InterPro" id="IPR005144">
    <property type="entry name" value="ATP-cone_dom"/>
</dbReference>
<gene>
    <name evidence="9 10" type="primary">nrdR</name>
    <name evidence="10" type="ORF">GMD42_11395</name>
</gene>
<protein>
    <recommendedName>
        <fullName evidence="9">Transcriptional repressor NrdR</fullName>
    </recommendedName>
</protein>
<evidence type="ECO:0000313" key="11">
    <source>
        <dbReference type="Proteomes" id="UP000462362"/>
    </source>
</evidence>
<proteinExistence type="inferred from homology"/>
<dbReference type="PANTHER" id="PTHR30455">
    <property type="entry name" value="TRANSCRIPTIONAL REPRESSOR NRDR"/>
    <property type="match status" value="1"/>
</dbReference>
<keyword evidence="5 9" id="KW-0067">ATP-binding</keyword>
<keyword evidence="6 9" id="KW-0805">Transcription regulation</keyword>
<dbReference type="GO" id="GO:0005524">
    <property type="term" value="F:ATP binding"/>
    <property type="evidence" value="ECO:0007669"/>
    <property type="project" value="UniProtKB-UniRule"/>
</dbReference>
<evidence type="ECO:0000256" key="4">
    <source>
        <dbReference type="ARBA" id="ARBA00022771"/>
    </source>
</evidence>
<name>A0A6I3SAV0_9BURK</name>
<dbReference type="HAMAP" id="MF_00440">
    <property type="entry name" value="NrdR"/>
    <property type="match status" value="1"/>
</dbReference>
<comment type="function">
    <text evidence="9">Negatively regulates transcription of bacterial ribonucleotide reductase nrd genes and operons by binding to NrdR-boxes.</text>
</comment>
<dbReference type="GO" id="GO:0003677">
    <property type="term" value="F:DNA binding"/>
    <property type="evidence" value="ECO:0007669"/>
    <property type="project" value="UniProtKB-KW"/>
</dbReference>
<dbReference type="NCBIfam" id="TIGR00244">
    <property type="entry name" value="transcriptional regulator NrdR"/>
    <property type="match status" value="1"/>
</dbReference>
<organism evidence="10 11">
    <name type="scientific">Parasutterella excrementihominis</name>
    <dbReference type="NCBI Taxonomy" id="487175"/>
    <lineage>
        <taxon>Bacteria</taxon>
        <taxon>Pseudomonadati</taxon>
        <taxon>Pseudomonadota</taxon>
        <taxon>Betaproteobacteria</taxon>
        <taxon>Burkholderiales</taxon>
        <taxon>Sutterellaceae</taxon>
        <taxon>Parasutterella</taxon>
    </lineage>
</organism>
<comment type="similarity">
    <text evidence="9">Belongs to the NrdR family.</text>
</comment>
<dbReference type="PROSITE" id="PS51161">
    <property type="entry name" value="ATP_CONE"/>
    <property type="match status" value="1"/>
</dbReference>
<keyword evidence="8 9" id="KW-0804">Transcription</keyword>
<dbReference type="InterPro" id="IPR003796">
    <property type="entry name" value="RNR_NrdR-like"/>
</dbReference>
<dbReference type="EMBL" id="WNCL01000052">
    <property type="protein sequence ID" value="MTU44191.1"/>
    <property type="molecule type" value="Genomic_DNA"/>
</dbReference>
<accession>A0A6I3SAV0</accession>
<dbReference type="InterPro" id="IPR055173">
    <property type="entry name" value="NrdR-like_N"/>
</dbReference>
<dbReference type="GO" id="GO:0045892">
    <property type="term" value="P:negative regulation of DNA-templated transcription"/>
    <property type="evidence" value="ECO:0007669"/>
    <property type="project" value="UniProtKB-UniRule"/>
</dbReference>
<keyword evidence="3 9" id="KW-0547">Nucleotide-binding</keyword>
<dbReference type="Pfam" id="PF03477">
    <property type="entry name" value="ATP-cone"/>
    <property type="match status" value="1"/>
</dbReference>
<evidence type="ECO:0000256" key="2">
    <source>
        <dbReference type="ARBA" id="ARBA00022723"/>
    </source>
</evidence>
<dbReference type="PANTHER" id="PTHR30455:SF2">
    <property type="entry name" value="TRANSCRIPTIONAL REPRESSOR NRDR"/>
    <property type="match status" value="1"/>
</dbReference>
<keyword evidence="2 9" id="KW-0479">Metal-binding</keyword>
<keyword evidence="1 9" id="KW-0678">Repressor</keyword>
<evidence type="ECO:0000256" key="6">
    <source>
        <dbReference type="ARBA" id="ARBA00023015"/>
    </source>
</evidence>
<keyword evidence="7 9" id="KW-0238">DNA-binding</keyword>
<dbReference type="RefSeq" id="WP_155165826.1">
    <property type="nucleotide sequence ID" value="NZ_DBEWJY010000019.1"/>
</dbReference>
<evidence type="ECO:0000256" key="5">
    <source>
        <dbReference type="ARBA" id="ARBA00022840"/>
    </source>
</evidence>
<sequence length="157" mass="17945">MLCPYCKEPNTQVIDSRTCEEGSAIRRRRKCPTCGARFTTYEKAALQMPLIIKKNGSVREAYNSEKLRRSMQIALRKRPVKASELDSAISRIEKQLQVSGEKEVTSKRVGDMVMLELKKLDNVAYVRYGSVYFNCGTLDDMIKLVENARDDQGKEEK</sequence>
<evidence type="ECO:0000313" key="10">
    <source>
        <dbReference type="EMBL" id="MTU44191.1"/>
    </source>
</evidence>
<evidence type="ECO:0000256" key="1">
    <source>
        <dbReference type="ARBA" id="ARBA00022491"/>
    </source>
</evidence>
<comment type="caution">
    <text evidence="10">The sequence shown here is derived from an EMBL/GenBank/DDBJ whole genome shotgun (WGS) entry which is preliminary data.</text>
</comment>
<evidence type="ECO:0000256" key="7">
    <source>
        <dbReference type="ARBA" id="ARBA00023125"/>
    </source>
</evidence>
<dbReference type="GO" id="GO:0008270">
    <property type="term" value="F:zinc ion binding"/>
    <property type="evidence" value="ECO:0007669"/>
    <property type="project" value="UniProtKB-UniRule"/>
</dbReference>
<evidence type="ECO:0000256" key="9">
    <source>
        <dbReference type="HAMAP-Rule" id="MF_00440"/>
    </source>
</evidence>
<reference evidence="10 11" key="1">
    <citation type="journal article" date="2019" name="Nat. Med.">
        <title>A library of human gut bacterial isolates paired with longitudinal multiomics data enables mechanistic microbiome research.</title>
        <authorList>
            <person name="Poyet M."/>
            <person name="Groussin M."/>
            <person name="Gibbons S.M."/>
            <person name="Avila-Pacheco J."/>
            <person name="Jiang X."/>
            <person name="Kearney S.M."/>
            <person name="Perrotta A.R."/>
            <person name="Berdy B."/>
            <person name="Zhao S."/>
            <person name="Lieberman T.D."/>
            <person name="Swanson P.K."/>
            <person name="Smith M."/>
            <person name="Roesemann S."/>
            <person name="Alexander J.E."/>
            <person name="Rich S.A."/>
            <person name="Livny J."/>
            <person name="Vlamakis H."/>
            <person name="Clish C."/>
            <person name="Bullock K."/>
            <person name="Deik A."/>
            <person name="Scott J."/>
            <person name="Pierce K.A."/>
            <person name="Xavier R.J."/>
            <person name="Alm E.J."/>
        </authorList>
    </citation>
    <scope>NUCLEOTIDE SEQUENCE [LARGE SCALE GENOMIC DNA]</scope>
    <source>
        <strain evidence="10 11">BIOML-A2</strain>
    </source>
</reference>
<keyword evidence="4 9" id="KW-0863">Zinc-finger</keyword>
<evidence type="ECO:0000256" key="8">
    <source>
        <dbReference type="ARBA" id="ARBA00023163"/>
    </source>
</evidence>
<feature type="zinc finger region" evidence="9">
    <location>
        <begin position="3"/>
        <end position="34"/>
    </location>
</feature>